<sequence>MAKRKLIGCVALLLLCFLVAGCWDRRELQDRNFVLAVAIDMADDGLKLGIDPKEALKVREEETFVQPDGRKRYRLSLQLLKFSSGEAGKDEAKTYAISNTGESFFEMVRDMLGQSSKSLWFEHLQVIIISEAVLRQTGLAEIVDFFKRDSEMRSRIKVYVTPGTARSLIEYQPPSKEAGGMFLADLIRLHSRNNHIAGARTDLGYTVQYLDLRSNVLLPRIEIADKVVKLGGSAVFKKDKFIGYVDGYAIAGLKFMYGTEESAIVATECPDHPGHQMAFELFRDDTKLIPHVEGDTIYFTVDINMYGNLGEIQGDISQDDTLDPQYIHRLEIAFAEEIKQNVLYADRVFRKEMQVDTISRFAGKLKAYEPETWAKVQDQWDEIYPMIPIIISVNVTIQKVGSHK</sequence>
<dbReference type="GO" id="GO:0016020">
    <property type="term" value="C:membrane"/>
    <property type="evidence" value="ECO:0007669"/>
    <property type="project" value="UniProtKB-SubCell"/>
</dbReference>
<keyword evidence="7" id="KW-0449">Lipoprotein</keyword>
<gene>
    <name evidence="10" type="ORF">SAMN04490355_105110</name>
</gene>
<keyword evidence="11" id="KW-1185">Reference proteome</keyword>
<dbReference type="InterPro" id="IPR008844">
    <property type="entry name" value="Spore_GerAC-like"/>
</dbReference>
<dbReference type="Pfam" id="PF25198">
    <property type="entry name" value="Spore_GerAC_N"/>
    <property type="match status" value="1"/>
</dbReference>
<evidence type="ECO:0000259" key="9">
    <source>
        <dbReference type="Pfam" id="PF25198"/>
    </source>
</evidence>
<proteinExistence type="inferred from homology"/>
<name>A0A1I4NRE2_9FIRM</name>
<evidence type="ECO:0000256" key="2">
    <source>
        <dbReference type="ARBA" id="ARBA00007886"/>
    </source>
</evidence>
<keyword evidence="3" id="KW-0309">Germination</keyword>
<feature type="domain" description="Spore germination protein N-terminal" evidence="9">
    <location>
        <begin position="24"/>
        <end position="222"/>
    </location>
</feature>
<dbReference type="GO" id="GO:0009847">
    <property type="term" value="P:spore germination"/>
    <property type="evidence" value="ECO:0007669"/>
    <property type="project" value="InterPro"/>
</dbReference>
<evidence type="ECO:0000256" key="1">
    <source>
        <dbReference type="ARBA" id="ARBA00004635"/>
    </source>
</evidence>
<dbReference type="InterPro" id="IPR057336">
    <property type="entry name" value="GerAC_N"/>
</dbReference>
<dbReference type="Pfam" id="PF05504">
    <property type="entry name" value="Spore_GerAC"/>
    <property type="match status" value="1"/>
</dbReference>
<keyword evidence="4" id="KW-0732">Signal</keyword>
<comment type="similarity">
    <text evidence="2">Belongs to the GerABKC lipoprotein family.</text>
</comment>
<evidence type="ECO:0000313" key="11">
    <source>
        <dbReference type="Proteomes" id="UP000199520"/>
    </source>
</evidence>
<dbReference type="STRING" id="1123291.SAMN04490355_105110"/>
<protein>
    <submittedName>
        <fullName evidence="10">Germination protein, Ger(X)C family</fullName>
    </submittedName>
</protein>
<dbReference type="RefSeq" id="WP_090942250.1">
    <property type="nucleotide sequence ID" value="NZ_FOTS01000051.1"/>
</dbReference>
<dbReference type="Gene3D" id="3.30.300.210">
    <property type="entry name" value="Nutrient germinant receptor protein C, domain 3"/>
    <property type="match status" value="1"/>
</dbReference>
<feature type="domain" description="Spore germination GerAC-like C-terminal" evidence="8">
    <location>
        <begin position="232"/>
        <end position="401"/>
    </location>
</feature>
<evidence type="ECO:0000259" key="8">
    <source>
        <dbReference type="Pfam" id="PF05504"/>
    </source>
</evidence>
<organism evidence="10 11">
    <name type="scientific">Pelosinus propionicus DSM 13327</name>
    <dbReference type="NCBI Taxonomy" id="1123291"/>
    <lineage>
        <taxon>Bacteria</taxon>
        <taxon>Bacillati</taxon>
        <taxon>Bacillota</taxon>
        <taxon>Negativicutes</taxon>
        <taxon>Selenomonadales</taxon>
        <taxon>Sporomusaceae</taxon>
        <taxon>Pelosinus</taxon>
    </lineage>
</organism>
<dbReference type="EMBL" id="FOTS01000051">
    <property type="protein sequence ID" value="SFM18084.1"/>
    <property type="molecule type" value="Genomic_DNA"/>
</dbReference>
<dbReference type="PROSITE" id="PS51257">
    <property type="entry name" value="PROKAR_LIPOPROTEIN"/>
    <property type="match status" value="1"/>
</dbReference>
<comment type="subcellular location">
    <subcellularLocation>
        <location evidence="1">Membrane</location>
        <topology evidence="1">Lipid-anchor</topology>
    </subcellularLocation>
</comment>
<evidence type="ECO:0000256" key="7">
    <source>
        <dbReference type="ARBA" id="ARBA00023288"/>
    </source>
</evidence>
<reference evidence="11" key="1">
    <citation type="submission" date="2016-10" db="EMBL/GenBank/DDBJ databases">
        <authorList>
            <person name="Varghese N."/>
            <person name="Submissions S."/>
        </authorList>
    </citation>
    <scope>NUCLEOTIDE SEQUENCE [LARGE SCALE GENOMIC DNA]</scope>
    <source>
        <strain evidence="11">DSM 13327</strain>
    </source>
</reference>
<evidence type="ECO:0000256" key="6">
    <source>
        <dbReference type="ARBA" id="ARBA00023139"/>
    </source>
</evidence>
<keyword evidence="6" id="KW-0564">Palmitate</keyword>
<keyword evidence="5" id="KW-0472">Membrane</keyword>
<dbReference type="AlphaFoldDB" id="A0A1I4NRE2"/>
<evidence type="ECO:0000256" key="5">
    <source>
        <dbReference type="ARBA" id="ARBA00023136"/>
    </source>
</evidence>
<accession>A0A1I4NRE2</accession>
<dbReference type="OrthoDB" id="9816067at2"/>
<dbReference type="PANTHER" id="PTHR35789:SF1">
    <property type="entry name" value="SPORE GERMINATION PROTEIN B3"/>
    <property type="match status" value="1"/>
</dbReference>
<dbReference type="PANTHER" id="PTHR35789">
    <property type="entry name" value="SPORE GERMINATION PROTEIN B3"/>
    <property type="match status" value="1"/>
</dbReference>
<dbReference type="NCBIfam" id="TIGR02887">
    <property type="entry name" value="spore_ger_x_C"/>
    <property type="match status" value="1"/>
</dbReference>
<dbReference type="InterPro" id="IPR046953">
    <property type="entry name" value="Spore_GerAC-like_C"/>
</dbReference>
<evidence type="ECO:0000313" key="10">
    <source>
        <dbReference type="EMBL" id="SFM18084.1"/>
    </source>
</evidence>
<dbReference type="InterPro" id="IPR038501">
    <property type="entry name" value="Spore_GerAC_C_sf"/>
</dbReference>
<evidence type="ECO:0000256" key="3">
    <source>
        <dbReference type="ARBA" id="ARBA00022544"/>
    </source>
</evidence>
<evidence type="ECO:0000256" key="4">
    <source>
        <dbReference type="ARBA" id="ARBA00022729"/>
    </source>
</evidence>
<dbReference type="Proteomes" id="UP000199520">
    <property type="component" value="Unassembled WGS sequence"/>
</dbReference>